<feature type="transmembrane region" description="Helical" evidence="1">
    <location>
        <begin position="7"/>
        <end position="27"/>
    </location>
</feature>
<feature type="transmembrane region" description="Helical" evidence="1">
    <location>
        <begin position="47"/>
        <end position="65"/>
    </location>
</feature>
<comment type="caution">
    <text evidence="2">The sequence shown here is derived from an EMBL/GenBank/DDBJ whole genome shotgun (WGS) entry which is preliminary data.</text>
</comment>
<name>A0ABX0LM24_9BURK</name>
<dbReference type="Proteomes" id="UP000785613">
    <property type="component" value="Unassembled WGS sequence"/>
</dbReference>
<evidence type="ECO:0000256" key="1">
    <source>
        <dbReference type="SAM" id="Phobius"/>
    </source>
</evidence>
<keyword evidence="3" id="KW-1185">Reference proteome</keyword>
<keyword evidence="1" id="KW-0812">Transmembrane</keyword>
<accession>A0ABX0LM24</accession>
<proteinExistence type="predicted"/>
<dbReference type="EMBL" id="VUYU01000004">
    <property type="protein sequence ID" value="NHZ33465.1"/>
    <property type="molecule type" value="Genomic_DNA"/>
</dbReference>
<evidence type="ECO:0000313" key="3">
    <source>
        <dbReference type="Proteomes" id="UP000785613"/>
    </source>
</evidence>
<evidence type="ECO:0000313" key="2">
    <source>
        <dbReference type="EMBL" id="NHZ33465.1"/>
    </source>
</evidence>
<sequence length="98" mass="10539">MLIHASRLALISIGIALLTFVLFVMTWTESLWFSCGNFMLDCVSDAATALVIGCGIGMFVAMASFSEPDTLPGLKWVSFVLNAVPMFLGAAFWVLLTG</sequence>
<keyword evidence="1" id="KW-0472">Membrane</keyword>
<keyword evidence="1" id="KW-1133">Transmembrane helix</keyword>
<dbReference type="RefSeq" id="WP_167223141.1">
    <property type="nucleotide sequence ID" value="NZ_VUYU01000004.1"/>
</dbReference>
<gene>
    <name evidence="2" type="ORF">F0185_07650</name>
</gene>
<reference evidence="2 3" key="1">
    <citation type="submission" date="2019-09" db="EMBL/GenBank/DDBJ databases">
        <title>Taxonomy of Antarctic Massilia spp.: description of Massilia rubra sp. nov., Massilia aquatica sp. nov., Massilia mucilaginosa sp. nov., Massilia frigida sp. nov. isolated from streams, lakes and regoliths.</title>
        <authorList>
            <person name="Holochova P."/>
            <person name="Sedlacek I."/>
            <person name="Kralova S."/>
            <person name="Maslanova I."/>
            <person name="Busse H.-J."/>
            <person name="Stankova E."/>
            <person name="Vrbovska V."/>
            <person name="Kovarovic V."/>
            <person name="Bartak M."/>
            <person name="Svec P."/>
            <person name="Pantucek R."/>
        </authorList>
    </citation>
    <scope>NUCLEOTIDE SEQUENCE [LARGE SCALE GENOMIC DNA]</scope>
    <source>
        <strain evidence="2 3">CCM 8692</strain>
    </source>
</reference>
<organism evidence="2 3">
    <name type="scientific">Massilia rubra</name>
    <dbReference type="NCBI Taxonomy" id="2607910"/>
    <lineage>
        <taxon>Bacteria</taxon>
        <taxon>Pseudomonadati</taxon>
        <taxon>Pseudomonadota</taxon>
        <taxon>Betaproteobacteria</taxon>
        <taxon>Burkholderiales</taxon>
        <taxon>Oxalobacteraceae</taxon>
        <taxon>Telluria group</taxon>
        <taxon>Massilia</taxon>
    </lineage>
</organism>
<protein>
    <submittedName>
        <fullName evidence="2">Uncharacterized protein</fullName>
    </submittedName>
</protein>
<feature type="transmembrane region" description="Helical" evidence="1">
    <location>
        <begin position="77"/>
        <end position="96"/>
    </location>
</feature>